<reference evidence="5 6" key="1">
    <citation type="submission" date="2020-03" db="EMBL/GenBank/DDBJ databases">
        <authorList>
            <consortium name="Genoscope - CEA"/>
            <person name="William W."/>
        </authorList>
    </citation>
    <scope>NUCLEOTIDE SEQUENCE [LARGE SCALE GENOMIC DNA]</scope>
    <source>
        <strain evidence="6">DSM 16959</strain>
    </source>
</reference>
<dbReference type="Pfam" id="PF02630">
    <property type="entry name" value="SCO1-SenC"/>
    <property type="match status" value="1"/>
</dbReference>
<dbReference type="InterPro" id="IPR036249">
    <property type="entry name" value="Thioredoxin-like_sf"/>
</dbReference>
<dbReference type="CDD" id="cd02968">
    <property type="entry name" value="SCO"/>
    <property type="match status" value="1"/>
</dbReference>
<dbReference type="InterPro" id="IPR013766">
    <property type="entry name" value="Thioredoxin_domain"/>
</dbReference>
<dbReference type="OrthoDB" id="8550465at2"/>
<comment type="similarity">
    <text evidence="1">Belongs to the SCO1/2 family.</text>
</comment>
<dbReference type="InterPro" id="IPR003782">
    <property type="entry name" value="SCO1/SenC"/>
</dbReference>
<organism evidence="5 6">
    <name type="scientific">Denitratisoma oestradiolicum</name>
    <dbReference type="NCBI Taxonomy" id="311182"/>
    <lineage>
        <taxon>Bacteria</taxon>
        <taxon>Pseudomonadati</taxon>
        <taxon>Pseudomonadota</taxon>
        <taxon>Betaproteobacteria</taxon>
        <taxon>Nitrosomonadales</taxon>
        <taxon>Sterolibacteriaceae</taxon>
        <taxon>Denitratisoma</taxon>
    </lineage>
</organism>
<feature type="binding site" evidence="3">
    <location>
        <position position="181"/>
    </location>
    <ligand>
        <name>Cu cation</name>
        <dbReference type="ChEBI" id="CHEBI:23378"/>
    </ligand>
</feature>
<dbReference type="RefSeq" id="WP_145770693.1">
    <property type="nucleotide sequence ID" value="NZ_LR778301.1"/>
</dbReference>
<dbReference type="AlphaFoldDB" id="A0A6S6XVX3"/>
<keyword evidence="3" id="KW-0479">Metal-binding</keyword>
<evidence type="ECO:0000256" key="4">
    <source>
        <dbReference type="PIRSR" id="PIRSR603782-2"/>
    </source>
</evidence>
<evidence type="ECO:0000313" key="5">
    <source>
        <dbReference type="EMBL" id="CAB1370139.1"/>
    </source>
</evidence>
<evidence type="ECO:0000256" key="1">
    <source>
        <dbReference type="ARBA" id="ARBA00010996"/>
    </source>
</evidence>
<keyword evidence="6" id="KW-1185">Reference proteome</keyword>
<dbReference type="Gene3D" id="3.40.30.10">
    <property type="entry name" value="Glutaredoxin"/>
    <property type="match status" value="1"/>
</dbReference>
<keyword evidence="2 3" id="KW-0186">Copper</keyword>
<feature type="binding site" evidence="3">
    <location>
        <position position="93"/>
    </location>
    <ligand>
        <name>Cu cation</name>
        <dbReference type="ChEBI" id="CHEBI:23378"/>
    </ligand>
</feature>
<feature type="disulfide bond" description="Redox-active" evidence="4">
    <location>
        <begin position="93"/>
        <end position="97"/>
    </location>
</feature>
<dbReference type="SUPFAM" id="SSF52833">
    <property type="entry name" value="Thioredoxin-like"/>
    <property type="match status" value="1"/>
</dbReference>
<feature type="binding site" evidence="3">
    <location>
        <position position="97"/>
    </location>
    <ligand>
        <name>Cu cation</name>
        <dbReference type="ChEBI" id="CHEBI:23378"/>
    </ligand>
</feature>
<accession>A0A6S6XVX3</accession>
<name>A0A6S6XVX3_9PROT</name>
<dbReference type="Proteomes" id="UP000515733">
    <property type="component" value="Chromosome"/>
</dbReference>
<evidence type="ECO:0000256" key="3">
    <source>
        <dbReference type="PIRSR" id="PIRSR603782-1"/>
    </source>
</evidence>
<dbReference type="GO" id="GO:0046872">
    <property type="term" value="F:metal ion binding"/>
    <property type="evidence" value="ECO:0007669"/>
    <property type="project" value="UniProtKB-KW"/>
</dbReference>
<proteinExistence type="inferred from homology"/>
<dbReference type="EMBL" id="LR778301">
    <property type="protein sequence ID" value="CAB1370139.1"/>
    <property type="molecule type" value="Genomic_DNA"/>
</dbReference>
<keyword evidence="4" id="KW-1015">Disulfide bond</keyword>
<sequence length="282" mass="30602">MSPWAAFLGLALSLVFAPQGVSAGPPQLVAQTVAPGSEASLTTLDRDAALTGSQAAVGRALPPMLLRDRYGKPVELSRLRGKPLLVNFIYTGCFQVCPTITRNLQKAVEGTVNALGAERFTIVSIGFNQPFDSPQAMNSYALQQGVRLPNWLFLSPEVGDVDALTAAFGFSFVQNAAGFDHLNQLTLVDGDGIIVRQIYGESFSADMLVEPLKALVVGSALPRQNAVTELLDRVRILCSVYDPKSGRYRIDYTLFMEIGGFLTFLAGLGYVVWRERRRKVAT</sequence>
<dbReference type="PANTHER" id="PTHR12151">
    <property type="entry name" value="ELECTRON TRANSPORT PROTIN SCO1/SENC FAMILY MEMBER"/>
    <property type="match status" value="1"/>
</dbReference>
<dbReference type="PROSITE" id="PS51352">
    <property type="entry name" value="THIOREDOXIN_2"/>
    <property type="match status" value="1"/>
</dbReference>
<evidence type="ECO:0000256" key="2">
    <source>
        <dbReference type="ARBA" id="ARBA00023008"/>
    </source>
</evidence>
<dbReference type="PANTHER" id="PTHR12151:SF25">
    <property type="entry name" value="LINALOOL DEHYDRATASE_ISOMERASE DOMAIN-CONTAINING PROTEIN"/>
    <property type="match status" value="1"/>
</dbReference>
<dbReference type="KEGG" id="doe:DENOEST_2985"/>
<evidence type="ECO:0000313" key="6">
    <source>
        <dbReference type="Proteomes" id="UP000515733"/>
    </source>
</evidence>
<gene>
    <name evidence="5" type="ORF">DENOEST_2985</name>
</gene>
<protein>
    <submittedName>
        <fullName evidence="5">Electron transporter SenC</fullName>
    </submittedName>
</protein>